<evidence type="ECO:0000256" key="2">
    <source>
        <dbReference type="ARBA" id="ARBA00040541"/>
    </source>
</evidence>
<gene>
    <name evidence="5" type="primary">Pih1d2</name>
    <name evidence="5" type="ORF">UPUEPO_R07751</name>
</gene>
<proteinExistence type="inferred from homology"/>
<keyword evidence="6" id="KW-1185">Reference proteome</keyword>
<evidence type="ECO:0000313" key="5">
    <source>
        <dbReference type="EMBL" id="NWU95005.1"/>
    </source>
</evidence>
<dbReference type="GO" id="GO:0000492">
    <property type="term" value="P:box C/D snoRNP assembly"/>
    <property type="evidence" value="ECO:0007669"/>
    <property type="project" value="TreeGrafter"/>
</dbReference>
<dbReference type="Proteomes" id="UP000544127">
    <property type="component" value="Unassembled WGS sequence"/>
</dbReference>
<comment type="similarity">
    <text evidence="1">Belongs to the PIH1 family.</text>
</comment>
<dbReference type="GO" id="GO:0097255">
    <property type="term" value="C:R2TP complex"/>
    <property type="evidence" value="ECO:0007669"/>
    <property type="project" value="TreeGrafter"/>
</dbReference>
<evidence type="ECO:0000256" key="1">
    <source>
        <dbReference type="ARBA" id="ARBA00008511"/>
    </source>
</evidence>
<organism evidence="5 6">
    <name type="scientific">Upupa epops</name>
    <name type="common">Eurasian hoopoe</name>
    <dbReference type="NCBI Taxonomy" id="57439"/>
    <lineage>
        <taxon>Eukaryota</taxon>
        <taxon>Metazoa</taxon>
        <taxon>Chordata</taxon>
        <taxon>Craniata</taxon>
        <taxon>Vertebrata</taxon>
        <taxon>Euteleostomi</taxon>
        <taxon>Archelosauria</taxon>
        <taxon>Archosauria</taxon>
        <taxon>Dinosauria</taxon>
        <taxon>Saurischia</taxon>
        <taxon>Theropoda</taxon>
        <taxon>Coelurosauria</taxon>
        <taxon>Aves</taxon>
        <taxon>Neognathae</taxon>
        <taxon>Neoaves</taxon>
        <taxon>Telluraves</taxon>
        <taxon>Coraciimorphae</taxon>
        <taxon>Bucerotiformes</taxon>
        <taxon>Upupidae</taxon>
        <taxon>Upupa</taxon>
    </lineage>
</organism>
<feature type="non-terminal residue" evidence="5">
    <location>
        <position position="322"/>
    </location>
</feature>
<dbReference type="Pfam" id="PF08190">
    <property type="entry name" value="PIH1"/>
    <property type="match status" value="1"/>
</dbReference>
<evidence type="ECO:0000259" key="3">
    <source>
        <dbReference type="Pfam" id="PF08190"/>
    </source>
</evidence>
<reference evidence="5 6" key="1">
    <citation type="submission" date="2019-09" db="EMBL/GenBank/DDBJ databases">
        <title>Bird 10,000 Genomes (B10K) Project - Family phase.</title>
        <authorList>
            <person name="Zhang G."/>
        </authorList>
    </citation>
    <scope>NUCLEOTIDE SEQUENCE [LARGE SCALE GENOMIC DNA]</scope>
    <source>
        <strain evidence="5">B10K-DU-012-37</strain>
    </source>
</reference>
<dbReference type="PANTHER" id="PTHR22997:SF6">
    <property type="entry name" value="PIH1 DOMAIN-CONTAINING PROTEIN 2"/>
    <property type="match status" value="1"/>
</dbReference>
<dbReference type="EMBL" id="VZRI01007023">
    <property type="protein sequence ID" value="NWU95005.1"/>
    <property type="molecule type" value="Genomic_DNA"/>
</dbReference>
<accession>A0A7K6AY90</accession>
<sequence>VAPAMAALVQGLWAMLDEMADNDPSGYRRLLQQQREQAERFRAPPEPRLVLRARLAGARFGLSQGAAGAPIFINVCGWRRVPAPQSPAGPTPVLAGPLEEVRGEPDPYSVIDVAFNPAVLQRAEENPENMEHLIHLTLKFVEERCSLSLSRSYTLEPFKLKGSLEMMQRRLKGREALPPHLSQNTKELSLDQLLQAADAENCTNSPVLLKGESVTESKVPLIEEITSTEAPAEPSTPVYEMRVVKDANERPLQLELRIELPEVSSVSECDLRISKDDLVIEVPAKYKLQLDLPELVDEDTTTAAFNKGKRLLCVTAPVARPG</sequence>
<dbReference type="CDD" id="cd00298">
    <property type="entry name" value="ACD_sHsps_p23-like"/>
    <property type="match status" value="1"/>
</dbReference>
<dbReference type="InterPro" id="IPR041442">
    <property type="entry name" value="PIH1D1/2/3_CS-like"/>
</dbReference>
<feature type="domain" description="PIH1 N-terminal" evidence="3">
    <location>
        <begin position="45"/>
        <end position="171"/>
    </location>
</feature>
<comment type="caution">
    <text evidence="5">The sequence shown here is derived from an EMBL/GenBank/DDBJ whole genome shotgun (WGS) entry which is preliminary data.</text>
</comment>
<dbReference type="GO" id="GO:1990904">
    <property type="term" value="C:ribonucleoprotein complex"/>
    <property type="evidence" value="ECO:0007669"/>
    <property type="project" value="TreeGrafter"/>
</dbReference>
<dbReference type="Pfam" id="PF18201">
    <property type="entry name" value="PIH1_CS"/>
    <property type="match status" value="1"/>
</dbReference>
<dbReference type="GO" id="GO:0005737">
    <property type="term" value="C:cytoplasm"/>
    <property type="evidence" value="ECO:0007669"/>
    <property type="project" value="TreeGrafter"/>
</dbReference>
<evidence type="ECO:0000259" key="4">
    <source>
        <dbReference type="Pfam" id="PF18201"/>
    </source>
</evidence>
<dbReference type="AlphaFoldDB" id="A0A7K6AY90"/>
<dbReference type="GO" id="GO:0006364">
    <property type="term" value="P:rRNA processing"/>
    <property type="evidence" value="ECO:0007669"/>
    <property type="project" value="TreeGrafter"/>
</dbReference>
<dbReference type="InterPro" id="IPR050734">
    <property type="entry name" value="PIH1/Kintoun_subfamily"/>
</dbReference>
<evidence type="ECO:0000313" key="6">
    <source>
        <dbReference type="Proteomes" id="UP000544127"/>
    </source>
</evidence>
<protein>
    <recommendedName>
        <fullName evidence="2">PIH1 domain-containing protein 2</fullName>
    </recommendedName>
</protein>
<feature type="non-terminal residue" evidence="5">
    <location>
        <position position="1"/>
    </location>
</feature>
<name>A0A7K6AY90_UPUEP</name>
<dbReference type="OrthoDB" id="545063at2759"/>
<dbReference type="InterPro" id="IPR012981">
    <property type="entry name" value="PIH1_N"/>
</dbReference>
<dbReference type="PANTHER" id="PTHR22997">
    <property type="entry name" value="PIH1 DOMAIN-CONTAINING PROTEIN 1"/>
    <property type="match status" value="1"/>
</dbReference>
<feature type="domain" description="PIH1D1/2/3 CS-like" evidence="4">
    <location>
        <begin position="247"/>
        <end position="318"/>
    </location>
</feature>